<evidence type="ECO:0000256" key="3">
    <source>
        <dbReference type="PROSITE-ProRule" id="PRU00221"/>
    </source>
</evidence>
<dbReference type="PRINTS" id="PR00320">
    <property type="entry name" value="GPROTEINBRPT"/>
</dbReference>
<evidence type="ECO:0000256" key="1">
    <source>
        <dbReference type="ARBA" id="ARBA00022574"/>
    </source>
</evidence>
<dbReference type="Pfam" id="PF00400">
    <property type="entry name" value="WD40"/>
    <property type="match status" value="2"/>
</dbReference>
<name>A0A9N8LWU6_9BASI</name>
<reference evidence="4 5" key="1">
    <citation type="submission" date="2020-10" db="EMBL/GenBank/DDBJ databases">
        <authorList>
            <person name="Sedaghatjoo S."/>
        </authorList>
    </citation>
    <scope>NUCLEOTIDE SEQUENCE [LARGE SCALE GENOMIC DNA]</scope>
    <source>
        <strain evidence="4 5">LLFL</strain>
    </source>
</reference>
<accession>A0A9N8LWU6</accession>
<dbReference type="Gene3D" id="2.130.10.10">
    <property type="entry name" value="YVTN repeat-like/Quinoprotein amine dehydrogenase"/>
    <property type="match status" value="1"/>
</dbReference>
<dbReference type="PANTHER" id="PTHR22847">
    <property type="entry name" value="WD40 REPEAT PROTEIN"/>
    <property type="match status" value="1"/>
</dbReference>
<dbReference type="PANTHER" id="PTHR22847:SF745">
    <property type="entry name" value="F-BOX_WD REPEAT-CONTAINING PROTEIN 7"/>
    <property type="match status" value="1"/>
</dbReference>
<dbReference type="PROSITE" id="PS50082">
    <property type="entry name" value="WD_REPEATS_2"/>
    <property type="match status" value="3"/>
</dbReference>
<dbReference type="SMART" id="SM00320">
    <property type="entry name" value="WD40"/>
    <property type="match status" value="4"/>
</dbReference>
<dbReference type="InterPro" id="IPR019775">
    <property type="entry name" value="WD40_repeat_CS"/>
</dbReference>
<feature type="repeat" description="WD" evidence="3">
    <location>
        <begin position="178"/>
        <end position="209"/>
    </location>
</feature>
<keyword evidence="5" id="KW-1185">Reference proteome</keyword>
<proteinExistence type="predicted"/>
<gene>
    <name evidence="4" type="ORF">JKILLFL_G1444</name>
</gene>
<keyword evidence="2" id="KW-0677">Repeat</keyword>
<comment type="caution">
    <text evidence="4">The sequence shown here is derived from an EMBL/GenBank/DDBJ whole genome shotgun (WGS) entry which is preliminary data.</text>
</comment>
<dbReference type="Proteomes" id="UP000836404">
    <property type="component" value="Unassembled WGS sequence"/>
</dbReference>
<organism evidence="4 5">
    <name type="scientific">Tilletia laevis</name>
    <dbReference type="NCBI Taxonomy" id="157183"/>
    <lineage>
        <taxon>Eukaryota</taxon>
        <taxon>Fungi</taxon>
        <taxon>Dikarya</taxon>
        <taxon>Basidiomycota</taxon>
        <taxon>Ustilaginomycotina</taxon>
        <taxon>Exobasidiomycetes</taxon>
        <taxon>Tilletiales</taxon>
        <taxon>Tilletiaceae</taxon>
        <taxon>Tilletia</taxon>
    </lineage>
</organism>
<dbReference type="InterPro" id="IPR036322">
    <property type="entry name" value="WD40_repeat_dom_sf"/>
</dbReference>
<protein>
    <recommendedName>
        <fullName evidence="6">WD40 repeat-like protein</fullName>
    </recommendedName>
</protein>
<feature type="repeat" description="WD" evidence="3">
    <location>
        <begin position="98"/>
        <end position="137"/>
    </location>
</feature>
<evidence type="ECO:0000313" key="5">
    <source>
        <dbReference type="Proteomes" id="UP000836404"/>
    </source>
</evidence>
<keyword evidence="1 3" id="KW-0853">WD repeat</keyword>
<evidence type="ECO:0000256" key="2">
    <source>
        <dbReference type="ARBA" id="ARBA00022737"/>
    </source>
</evidence>
<dbReference type="AlphaFoldDB" id="A0A9N8LWU6"/>
<sequence>MGMGGNSNSGGGGNVGYDDLSMSMSALSASGAGGSSGGNWTGAFSYPTPAYADGSWEMYTDFVGPGALQFWGYALASGSGDGAVRMWDMRTGQAHRTLLGHTAPVTCLQFDETHIISGSLDKSIRIWDLRMGTISDMIKYDYPVSALQFDTRKIVVAAGENALRIFNRTTMQQTPLLTNGHLAPAERLRYMDRYAVSGGKDSVIKVWTL</sequence>
<dbReference type="EMBL" id="CAJHJF010003637">
    <property type="protein sequence ID" value="CAD6936914.1"/>
    <property type="molecule type" value="Genomic_DNA"/>
</dbReference>
<feature type="repeat" description="WD" evidence="3">
    <location>
        <begin position="75"/>
        <end position="97"/>
    </location>
</feature>
<dbReference type="SUPFAM" id="SSF50978">
    <property type="entry name" value="WD40 repeat-like"/>
    <property type="match status" value="1"/>
</dbReference>
<dbReference type="PROSITE" id="PS00678">
    <property type="entry name" value="WD_REPEATS_1"/>
    <property type="match status" value="2"/>
</dbReference>
<dbReference type="PROSITE" id="PS50294">
    <property type="entry name" value="WD_REPEATS_REGION"/>
    <property type="match status" value="2"/>
</dbReference>
<evidence type="ECO:0000313" key="4">
    <source>
        <dbReference type="EMBL" id="CAD6936914.1"/>
    </source>
</evidence>
<evidence type="ECO:0008006" key="6">
    <source>
        <dbReference type="Google" id="ProtNLM"/>
    </source>
</evidence>
<dbReference type="InterPro" id="IPR020472">
    <property type="entry name" value="WD40_PAC1"/>
</dbReference>
<dbReference type="InterPro" id="IPR001680">
    <property type="entry name" value="WD40_rpt"/>
</dbReference>
<dbReference type="InterPro" id="IPR015943">
    <property type="entry name" value="WD40/YVTN_repeat-like_dom_sf"/>
</dbReference>